<feature type="compositionally biased region" description="Basic and acidic residues" evidence="1">
    <location>
        <begin position="142"/>
        <end position="171"/>
    </location>
</feature>
<feature type="region of interest" description="Disordered" evidence="1">
    <location>
        <begin position="142"/>
        <end position="181"/>
    </location>
</feature>
<dbReference type="EMBL" id="AMBO01000248">
    <property type="protein sequence ID" value="EKD03456.1"/>
    <property type="molecule type" value="Genomic_DNA"/>
</dbReference>
<feature type="compositionally biased region" description="Basic and acidic residues" evidence="1">
    <location>
        <begin position="200"/>
        <end position="249"/>
    </location>
</feature>
<accession>K1VS75</accession>
<dbReference type="OrthoDB" id="2159131at2759"/>
<feature type="region of interest" description="Disordered" evidence="1">
    <location>
        <begin position="54"/>
        <end position="125"/>
    </location>
</feature>
<feature type="compositionally biased region" description="Basic and acidic residues" evidence="1">
    <location>
        <begin position="54"/>
        <end position="84"/>
    </location>
</feature>
<dbReference type="Pfam" id="PF10197">
    <property type="entry name" value="Cir_N"/>
    <property type="match status" value="1"/>
</dbReference>
<comment type="caution">
    <text evidence="3">The sequence shown here is derived from an EMBL/GenBank/DDBJ whole genome shotgun (WGS) entry which is preliminary data.</text>
</comment>
<gene>
    <name evidence="3" type="ORF">A1Q2_02263</name>
</gene>
<dbReference type="AlphaFoldDB" id="K1VS75"/>
<dbReference type="STRING" id="1220162.K1VS75"/>
<feature type="compositionally biased region" description="Basic and acidic residues" evidence="1">
    <location>
        <begin position="111"/>
        <end position="125"/>
    </location>
</feature>
<dbReference type="SMART" id="SM01083">
    <property type="entry name" value="Cir_N"/>
    <property type="match status" value="1"/>
</dbReference>
<dbReference type="InterPro" id="IPR019339">
    <property type="entry name" value="CIR_N_dom"/>
</dbReference>
<dbReference type="eggNOG" id="ENOG502RR25">
    <property type="taxonomic scope" value="Eukaryota"/>
</dbReference>
<feature type="compositionally biased region" description="Basic and acidic residues" evidence="1">
    <location>
        <begin position="274"/>
        <end position="292"/>
    </location>
</feature>
<evidence type="ECO:0000259" key="2">
    <source>
        <dbReference type="SMART" id="SM01083"/>
    </source>
</evidence>
<keyword evidence="4" id="KW-1185">Reference proteome</keyword>
<dbReference type="HOGENOM" id="CLU_847829_0_0_1"/>
<sequence>MSDRADNKDCLPSNCSSAGRYLSNHAATTNSPVIWFVEAVLTLSHKSYHPYNEKNKARVREDEARARAEEEKAQQRAIETEGESRLAALRRRAGSPPADVDPTAGLSTKEVLAKHQRERERELKLEKRERKKRDRLDFDWPSEKDRYRKRDEEREHRDRDRGSERDDRGEDSFQSGGHVNFWADLESGKAADVQVMPRDAAQRRADQEADKLTMYLERPERETRPWYGDAELRRYEELDESDIARERRERDRRRDRKSKDRNDPLSQISSRLAAKKEKSRPASRGQTEKERALAMIAKRRGEEPSRSGWAEQFERQQASAGDRYTRR</sequence>
<feature type="domain" description="CBF1-interacting co-repressor CIR N-terminal" evidence="2">
    <location>
        <begin position="47"/>
        <end position="83"/>
    </location>
</feature>
<evidence type="ECO:0000313" key="3">
    <source>
        <dbReference type="EMBL" id="EKD03456.1"/>
    </source>
</evidence>
<dbReference type="InParanoid" id="K1VS75"/>
<dbReference type="Proteomes" id="UP000006757">
    <property type="component" value="Unassembled WGS sequence"/>
</dbReference>
<feature type="region of interest" description="Disordered" evidence="1">
    <location>
        <begin position="193"/>
        <end position="327"/>
    </location>
</feature>
<reference evidence="3 4" key="1">
    <citation type="journal article" date="2012" name="Eukaryot. Cell">
        <title>Genome sequence of the Trichosporon asahii environmental strain CBS 8904.</title>
        <authorList>
            <person name="Yang R.Y."/>
            <person name="Li H.T."/>
            <person name="Zhu H."/>
            <person name="Zhou G.P."/>
            <person name="Wang M."/>
            <person name="Wang L."/>
        </authorList>
    </citation>
    <scope>NUCLEOTIDE SEQUENCE [LARGE SCALE GENOMIC DNA]</scope>
    <source>
        <strain evidence="3 4">CBS 8904</strain>
    </source>
</reference>
<protein>
    <recommendedName>
        <fullName evidence="2">CBF1-interacting co-repressor CIR N-terminal domain-containing protein</fullName>
    </recommendedName>
</protein>
<dbReference type="InterPro" id="IPR039875">
    <property type="entry name" value="LENG1-like"/>
</dbReference>
<proteinExistence type="predicted"/>
<organism evidence="3 4">
    <name type="scientific">Trichosporon asahii var. asahii (strain CBS 8904)</name>
    <name type="common">Yeast</name>
    <dbReference type="NCBI Taxonomy" id="1220162"/>
    <lineage>
        <taxon>Eukaryota</taxon>
        <taxon>Fungi</taxon>
        <taxon>Dikarya</taxon>
        <taxon>Basidiomycota</taxon>
        <taxon>Agaricomycotina</taxon>
        <taxon>Tremellomycetes</taxon>
        <taxon>Trichosporonales</taxon>
        <taxon>Trichosporonaceae</taxon>
        <taxon>Trichosporon</taxon>
    </lineage>
</organism>
<dbReference type="PANTHER" id="PTHR22093">
    <property type="entry name" value="LEUKOCYTE RECEPTOR CLUSTER LRC MEMBER 1"/>
    <property type="match status" value="1"/>
</dbReference>
<name>K1VS75_TRIAC</name>
<evidence type="ECO:0000313" key="4">
    <source>
        <dbReference type="Proteomes" id="UP000006757"/>
    </source>
</evidence>
<dbReference type="OMA" id="KRYSAQF"/>
<evidence type="ECO:0000256" key="1">
    <source>
        <dbReference type="SAM" id="MobiDB-lite"/>
    </source>
</evidence>
<dbReference type="PANTHER" id="PTHR22093:SF0">
    <property type="entry name" value="LEUKOCYTE RECEPTOR CLUSTER MEMBER 1"/>
    <property type="match status" value="1"/>
</dbReference>